<accession>A0ABQ1M981</accession>
<gene>
    <name evidence="2" type="ORF">GCM10011400_21690</name>
</gene>
<keyword evidence="3" id="KW-1185">Reference proteome</keyword>
<evidence type="ECO:0000313" key="2">
    <source>
        <dbReference type="EMBL" id="GGC34777.1"/>
    </source>
</evidence>
<evidence type="ECO:0000256" key="1">
    <source>
        <dbReference type="SAM" id="MobiDB-lite"/>
    </source>
</evidence>
<dbReference type="Proteomes" id="UP000602004">
    <property type="component" value="Unassembled WGS sequence"/>
</dbReference>
<proteinExistence type="predicted"/>
<evidence type="ECO:0000313" key="3">
    <source>
        <dbReference type="Proteomes" id="UP000602004"/>
    </source>
</evidence>
<comment type="caution">
    <text evidence="2">The sequence shown here is derived from an EMBL/GenBank/DDBJ whole genome shotgun (WGS) entry which is preliminary data.</text>
</comment>
<feature type="region of interest" description="Disordered" evidence="1">
    <location>
        <begin position="1"/>
        <end position="20"/>
    </location>
</feature>
<dbReference type="EMBL" id="BMHL01000003">
    <property type="protein sequence ID" value="GGC34777.1"/>
    <property type="molecule type" value="Genomic_DNA"/>
</dbReference>
<name>A0ABQ1M981_9BURK</name>
<protein>
    <submittedName>
        <fullName evidence="2">Uncharacterized protein</fullName>
    </submittedName>
</protein>
<reference evidence="3" key="1">
    <citation type="journal article" date="2019" name="Int. J. Syst. Evol. Microbiol.">
        <title>The Global Catalogue of Microorganisms (GCM) 10K type strain sequencing project: providing services to taxonomists for standard genome sequencing and annotation.</title>
        <authorList>
            <consortium name="The Broad Institute Genomics Platform"/>
            <consortium name="The Broad Institute Genome Sequencing Center for Infectious Disease"/>
            <person name="Wu L."/>
            <person name="Ma J."/>
        </authorList>
    </citation>
    <scope>NUCLEOTIDE SEQUENCE [LARGE SCALE GENOMIC DNA]</scope>
    <source>
        <strain evidence="3">CGMCC 1.15103</strain>
    </source>
</reference>
<dbReference type="RefSeq" id="WP_115781594.1">
    <property type="nucleotide sequence ID" value="NZ_BMHL01000003.1"/>
</dbReference>
<organism evidence="2 3">
    <name type="scientific">Paraburkholderia caffeinilytica</name>
    <dbReference type="NCBI Taxonomy" id="1761016"/>
    <lineage>
        <taxon>Bacteria</taxon>
        <taxon>Pseudomonadati</taxon>
        <taxon>Pseudomonadota</taxon>
        <taxon>Betaproteobacteria</taxon>
        <taxon>Burkholderiales</taxon>
        <taxon>Burkholderiaceae</taxon>
        <taxon>Paraburkholderia</taxon>
    </lineage>
</organism>
<feature type="region of interest" description="Disordered" evidence="1">
    <location>
        <begin position="27"/>
        <end position="60"/>
    </location>
</feature>
<sequence length="60" mass="6386">MLRHNDPPGPPVAAARRHRRMAGSVTPIRTLGDGWDTSALPTDEKIVHPAPPECEAAAHG</sequence>